<keyword evidence="1" id="KW-0479">Metal-binding</keyword>
<feature type="domain" description="C2H2-type" evidence="8">
    <location>
        <begin position="234"/>
        <end position="262"/>
    </location>
</feature>
<dbReference type="SMART" id="SM00355">
    <property type="entry name" value="ZnF_C2H2"/>
    <property type="match status" value="3"/>
</dbReference>
<dbReference type="EMBL" id="JABFTP020000124">
    <property type="protein sequence ID" value="KAL3279743.1"/>
    <property type="molecule type" value="Genomic_DNA"/>
</dbReference>
<keyword evidence="3 7" id="KW-0863">Zinc-finger</keyword>
<name>A0ABD2NMC9_9CUCU</name>
<dbReference type="SUPFAM" id="SSF57667">
    <property type="entry name" value="beta-beta-alpha zinc fingers"/>
    <property type="match status" value="2"/>
</dbReference>
<dbReference type="GO" id="GO:0008270">
    <property type="term" value="F:zinc ion binding"/>
    <property type="evidence" value="ECO:0007669"/>
    <property type="project" value="UniProtKB-KW"/>
</dbReference>
<dbReference type="PROSITE" id="PS50157">
    <property type="entry name" value="ZINC_FINGER_C2H2_2"/>
    <property type="match status" value="3"/>
</dbReference>
<dbReference type="PANTHER" id="PTHR23235">
    <property type="entry name" value="KRUEPPEL-LIKE TRANSCRIPTION FACTOR"/>
    <property type="match status" value="1"/>
</dbReference>
<evidence type="ECO:0000313" key="10">
    <source>
        <dbReference type="Proteomes" id="UP001516400"/>
    </source>
</evidence>
<keyword evidence="2" id="KW-0677">Repeat</keyword>
<keyword evidence="6" id="KW-0804">Transcription</keyword>
<dbReference type="InterPro" id="IPR013087">
    <property type="entry name" value="Znf_C2H2_type"/>
</dbReference>
<dbReference type="Proteomes" id="UP001516400">
    <property type="component" value="Unassembled WGS sequence"/>
</dbReference>
<gene>
    <name evidence="9" type="ORF">HHI36_017251</name>
</gene>
<feature type="domain" description="C2H2-type" evidence="8">
    <location>
        <begin position="206"/>
        <end position="233"/>
    </location>
</feature>
<protein>
    <recommendedName>
        <fullName evidence="8">C2H2-type domain-containing protein</fullName>
    </recommendedName>
</protein>
<keyword evidence="4" id="KW-0862">Zinc</keyword>
<dbReference type="AlphaFoldDB" id="A0ABD2NMC9"/>
<evidence type="ECO:0000256" key="6">
    <source>
        <dbReference type="ARBA" id="ARBA00023163"/>
    </source>
</evidence>
<dbReference type="InterPro" id="IPR036236">
    <property type="entry name" value="Znf_C2H2_sf"/>
</dbReference>
<dbReference type="Gene3D" id="3.30.160.60">
    <property type="entry name" value="Classic Zinc Finger"/>
    <property type="match status" value="3"/>
</dbReference>
<evidence type="ECO:0000256" key="3">
    <source>
        <dbReference type="ARBA" id="ARBA00022771"/>
    </source>
</evidence>
<keyword evidence="5" id="KW-0805">Transcription regulation</keyword>
<sequence>MHQSLMRSEVFNLIGFAGEQVLQTFLLSQRPPYYGNNLMSSSISKQQGVTSSYHQHSFTCGMKTPDDPKDESFEKRLPFRKRPYKRHIFEQQEPSSSQSSDVPLNLIFNETGKIDTKNIRYENQDSSDTSSDHSVDKVLKLPLPQRFESENRTCDNQNSEQEFGDTTLLVINSEETKSQEEEPPIIPLTVENLPSTSRGYTRKEPLNCPHCNKKFHHKGDMKKHIRIHTKDRPYSCEYCSENFQNTSNLHRHQRSKHTKEEPYSCNKCNKSFSRSDKLKLHQKVVENINKRKCFVLK</sequence>
<comment type="caution">
    <text evidence="9">The sequence shown here is derived from an EMBL/GenBank/DDBJ whole genome shotgun (WGS) entry which is preliminary data.</text>
</comment>
<evidence type="ECO:0000256" key="1">
    <source>
        <dbReference type="ARBA" id="ARBA00022723"/>
    </source>
</evidence>
<accession>A0ABD2NMC9</accession>
<evidence type="ECO:0000256" key="4">
    <source>
        <dbReference type="ARBA" id="ARBA00022833"/>
    </source>
</evidence>
<dbReference type="Pfam" id="PF00096">
    <property type="entry name" value="zf-C2H2"/>
    <property type="match status" value="3"/>
</dbReference>
<evidence type="ECO:0000256" key="2">
    <source>
        <dbReference type="ARBA" id="ARBA00022737"/>
    </source>
</evidence>
<reference evidence="9 10" key="1">
    <citation type="journal article" date="2021" name="BMC Biol.">
        <title>Horizontally acquired antibacterial genes associated with adaptive radiation of ladybird beetles.</title>
        <authorList>
            <person name="Li H.S."/>
            <person name="Tang X.F."/>
            <person name="Huang Y.H."/>
            <person name="Xu Z.Y."/>
            <person name="Chen M.L."/>
            <person name="Du X.Y."/>
            <person name="Qiu B.Y."/>
            <person name="Chen P.T."/>
            <person name="Zhang W."/>
            <person name="Slipinski A."/>
            <person name="Escalona H.E."/>
            <person name="Waterhouse R.M."/>
            <person name="Zwick A."/>
            <person name="Pang H."/>
        </authorList>
    </citation>
    <scope>NUCLEOTIDE SEQUENCE [LARGE SCALE GENOMIC DNA]</scope>
    <source>
        <strain evidence="9">SYSU2018</strain>
    </source>
</reference>
<evidence type="ECO:0000256" key="7">
    <source>
        <dbReference type="PROSITE-ProRule" id="PRU00042"/>
    </source>
</evidence>
<organism evidence="9 10">
    <name type="scientific">Cryptolaemus montrouzieri</name>
    <dbReference type="NCBI Taxonomy" id="559131"/>
    <lineage>
        <taxon>Eukaryota</taxon>
        <taxon>Metazoa</taxon>
        <taxon>Ecdysozoa</taxon>
        <taxon>Arthropoda</taxon>
        <taxon>Hexapoda</taxon>
        <taxon>Insecta</taxon>
        <taxon>Pterygota</taxon>
        <taxon>Neoptera</taxon>
        <taxon>Endopterygota</taxon>
        <taxon>Coleoptera</taxon>
        <taxon>Polyphaga</taxon>
        <taxon>Cucujiformia</taxon>
        <taxon>Coccinelloidea</taxon>
        <taxon>Coccinellidae</taxon>
        <taxon>Scymninae</taxon>
        <taxon>Scymnini</taxon>
        <taxon>Cryptolaemus</taxon>
    </lineage>
</organism>
<proteinExistence type="predicted"/>
<dbReference type="PROSITE" id="PS00028">
    <property type="entry name" value="ZINC_FINGER_C2H2_1"/>
    <property type="match status" value="2"/>
</dbReference>
<evidence type="ECO:0000256" key="5">
    <source>
        <dbReference type="ARBA" id="ARBA00023015"/>
    </source>
</evidence>
<feature type="domain" description="C2H2-type" evidence="8">
    <location>
        <begin position="263"/>
        <end position="291"/>
    </location>
</feature>
<keyword evidence="10" id="KW-1185">Reference proteome</keyword>
<evidence type="ECO:0000313" key="9">
    <source>
        <dbReference type="EMBL" id="KAL3279743.1"/>
    </source>
</evidence>
<evidence type="ECO:0000259" key="8">
    <source>
        <dbReference type="PROSITE" id="PS50157"/>
    </source>
</evidence>
<dbReference type="FunFam" id="3.30.160.60:FF:000032">
    <property type="entry name" value="Krueppel-like factor 4"/>
    <property type="match status" value="1"/>
</dbReference>